<dbReference type="Proteomes" id="UP001153709">
    <property type="component" value="Chromosome 8"/>
</dbReference>
<name>A0A9N9TA11_DIABA</name>
<dbReference type="SUPFAM" id="SSF56112">
    <property type="entry name" value="Protein kinase-like (PK-like)"/>
    <property type="match status" value="1"/>
</dbReference>
<proteinExistence type="predicted"/>
<feature type="coiled-coil region" evidence="1">
    <location>
        <begin position="262"/>
        <end position="292"/>
    </location>
</feature>
<keyword evidence="3" id="KW-1185">Reference proteome</keyword>
<evidence type="ECO:0000256" key="1">
    <source>
        <dbReference type="SAM" id="Coils"/>
    </source>
</evidence>
<protein>
    <submittedName>
        <fullName evidence="2">Uncharacterized protein</fullName>
    </submittedName>
</protein>
<dbReference type="InterPro" id="IPR050517">
    <property type="entry name" value="DDR_Repair_Kinase"/>
</dbReference>
<evidence type="ECO:0000313" key="3">
    <source>
        <dbReference type="Proteomes" id="UP001153709"/>
    </source>
</evidence>
<dbReference type="GO" id="GO:0004674">
    <property type="term" value="F:protein serine/threonine kinase activity"/>
    <property type="evidence" value="ECO:0007669"/>
    <property type="project" value="TreeGrafter"/>
</dbReference>
<organism evidence="2 3">
    <name type="scientific">Diabrotica balteata</name>
    <name type="common">Banded cucumber beetle</name>
    <dbReference type="NCBI Taxonomy" id="107213"/>
    <lineage>
        <taxon>Eukaryota</taxon>
        <taxon>Metazoa</taxon>
        <taxon>Ecdysozoa</taxon>
        <taxon>Arthropoda</taxon>
        <taxon>Hexapoda</taxon>
        <taxon>Insecta</taxon>
        <taxon>Pterygota</taxon>
        <taxon>Neoptera</taxon>
        <taxon>Endopterygota</taxon>
        <taxon>Coleoptera</taxon>
        <taxon>Polyphaga</taxon>
        <taxon>Cucujiformia</taxon>
        <taxon>Chrysomeloidea</taxon>
        <taxon>Chrysomelidae</taxon>
        <taxon>Galerucinae</taxon>
        <taxon>Diabroticina</taxon>
        <taxon>Diabroticites</taxon>
        <taxon>Diabrotica</taxon>
    </lineage>
</organism>
<dbReference type="GO" id="GO:0005634">
    <property type="term" value="C:nucleus"/>
    <property type="evidence" value="ECO:0007669"/>
    <property type="project" value="TreeGrafter"/>
</dbReference>
<gene>
    <name evidence="2" type="ORF">DIABBA_LOCUS11704</name>
</gene>
<dbReference type="EMBL" id="OU898283">
    <property type="protein sequence ID" value="CAG9838889.1"/>
    <property type="molecule type" value="Genomic_DNA"/>
</dbReference>
<dbReference type="InterPro" id="IPR011009">
    <property type="entry name" value="Kinase-like_dom_sf"/>
</dbReference>
<sequence>MNKSKKTFDEHERSNDHDNLKIYTTCLLKQGRIDVELEKEISTAKEYRVKVLERIITLFVPCAAHSLNLVVQNAAEKDSPESEQKLSPKRVKATRWSSRFDAVKALKINYGSIKISMNINEKNVVRVKAAFLSEKLDLLKDGTTLLFWLDILQRVNEGIFRLACENVLKVMRKGRETLLTLLEAFVYDPLIDWTVGGEVLAGTTFGALNTDMTSKQSKKELEREVTLAMFNVRCTEMRAEWNENKEEVLNEIPNIIKNLNEYLELNGKVAEIEDKLQDLHQQLALIKEAEAQGAHNHSLYSLPSHYDAYHKSQISVNNAKTELRNIIKDSEEHVNVYSKLFILYDTQQFSQWLMDVKINITEDSMRIFDLVKEFLHNAGKNDVITQCERSEQEVFQLLQLLNISVRKCLQIYQDYFLILTQCPKSYLDSHRIYMYIKWSKFLLETHDYASCDVIYEQIREFLVTSALMHPQIVTVAYSLETFYKDNLMNVNKLFGDLETIRSKDSNETLEKVYNNAKTGINTFINMEKGAVSALEFVIASELVLLNRNLLTLEIAAQRSGDWLIKLTSRDGDWFLDDLLLHSTKAVEMISNLPTLKQTYNESFYKVLSGIKIASNIYKGLYDLNFNFHTIILLETMKKMQAEEPSVIELVNDLNKVVADIGVSIPDMISQLEKLLTCVLMQMDYNVSSF</sequence>
<reference evidence="2" key="1">
    <citation type="submission" date="2022-01" db="EMBL/GenBank/DDBJ databases">
        <authorList>
            <person name="King R."/>
        </authorList>
    </citation>
    <scope>NUCLEOTIDE SEQUENCE</scope>
</reference>
<dbReference type="Gene3D" id="1.10.1070.11">
    <property type="entry name" value="Phosphatidylinositol 3-/4-kinase, catalytic domain"/>
    <property type="match status" value="1"/>
</dbReference>
<evidence type="ECO:0000313" key="2">
    <source>
        <dbReference type="EMBL" id="CAG9838889.1"/>
    </source>
</evidence>
<keyword evidence="1" id="KW-0175">Coiled coil</keyword>
<dbReference type="AlphaFoldDB" id="A0A9N9TA11"/>
<accession>A0A9N9TA11</accession>
<dbReference type="PANTHER" id="PTHR11139">
    <property type="entry name" value="ATAXIA TELANGIECTASIA MUTATED ATM -RELATED"/>
    <property type="match status" value="1"/>
</dbReference>
<dbReference type="InterPro" id="IPR036940">
    <property type="entry name" value="PI3/4_kinase_cat_sf"/>
</dbReference>
<dbReference type="OrthoDB" id="10065496at2759"/>